<organism evidence="2 3">
    <name type="scientific">Nocardioides marinquilinus</name>
    <dbReference type="NCBI Taxonomy" id="1210400"/>
    <lineage>
        <taxon>Bacteria</taxon>
        <taxon>Bacillati</taxon>
        <taxon>Actinomycetota</taxon>
        <taxon>Actinomycetes</taxon>
        <taxon>Propionibacteriales</taxon>
        <taxon>Nocardioidaceae</taxon>
        <taxon>Nocardioides</taxon>
    </lineage>
</organism>
<evidence type="ECO:0000256" key="1">
    <source>
        <dbReference type="SAM" id="SignalP"/>
    </source>
</evidence>
<evidence type="ECO:0000313" key="2">
    <source>
        <dbReference type="EMBL" id="GAA5142436.1"/>
    </source>
</evidence>
<name>A0ABP9P8K3_9ACTN</name>
<reference evidence="3" key="1">
    <citation type="journal article" date="2019" name="Int. J. Syst. Evol. Microbiol.">
        <title>The Global Catalogue of Microorganisms (GCM) 10K type strain sequencing project: providing services to taxonomists for standard genome sequencing and annotation.</title>
        <authorList>
            <consortium name="The Broad Institute Genomics Platform"/>
            <consortium name="The Broad Institute Genome Sequencing Center for Infectious Disease"/>
            <person name="Wu L."/>
            <person name="Ma J."/>
        </authorList>
    </citation>
    <scope>NUCLEOTIDE SEQUENCE [LARGE SCALE GENOMIC DNA]</scope>
    <source>
        <strain evidence="3">JCM 18459</strain>
    </source>
</reference>
<dbReference type="InterPro" id="IPR006311">
    <property type="entry name" value="TAT_signal"/>
</dbReference>
<feature type="chain" id="PRO_5046027396" description="Secreted protein" evidence="1">
    <location>
        <begin position="27"/>
        <end position="140"/>
    </location>
</feature>
<accession>A0ABP9P8K3</accession>
<keyword evidence="3" id="KW-1185">Reference proteome</keyword>
<dbReference type="RefSeq" id="WP_345454369.1">
    <property type="nucleotide sequence ID" value="NZ_BAABKG010000001.1"/>
</dbReference>
<dbReference type="Proteomes" id="UP001500221">
    <property type="component" value="Unassembled WGS sequence"/>
</dbReference>
<dbReference type="PROSITE" id="PS51318">
    <property type="entry name" value="TAT"/>
    <property type="match status" value="1"/>
</dbReference>
<dbReference type="EMBL" id="BAABKG010000001">
    <property type="protein sequence ID" value="GAA5142436.1"/>
    <property type="molecule type" value="Genomic_DNA"/>
</dbReference>
<evidence type="ECO:0000313" key="3">
    <source>
        <dbReference type="Proteomes" id="UP001500221"/>
    </source>
</evidence>
<feature type="signal peptide" evidence="1">
    <location>
        <begin position="1"/>
        <end position="26"/>
    </location>
</feature>
<evidence type="ECO:0008006" key="4">
    <source>
        <dbReference type="Google" id="ProtNLM"/>
    </source>
</evidence>
<sequence length="140" mass="14469">MTGTTTTRTRRAVAGLVVLGALGSGAGVLTAPAHASGGDDDRVVRTGSCSGAASWKLKAKTDDGRLEVEGEVDSNRTGQTWEWTIRSNGDVVARGTSRTAGRSGSFSVERKIRNAAGPDQLVFRASKNGGGDTCVGRLTF</sequence>
<comment type="caution">
    <text evidence="2">The sequence shown here is derived from an EMBL/GenBank/DDBJ whole genome shotgun (WGS) entry which is preliminary data.</text>
</comment>
<gene>
    <name evidence="2" type="ORF">GCM10023340_05910</name>
</gene>
<keyword evidence="1" id="KW-0732">Signal</keyword>
<protein>
    <recommendedName>
        <fullName evidence="4">Secreted protein</fullName>
    </recommendedName>
</protein>
<proteinExistence type="predicted"/>